<protein>
    <submittedName>
        <fullName evidence="1">Uncharacterized protein</fullName>
    </submittedName>
</protein>
<accession>A0A542BJE3</accession>
<evidence type="ECO:0000313" key="1">
    <source>
        <dbReference type="EMBL" id="TVZ68804.1"/>
    </source>
</evidence>
<dbReference type="InterPro" id="IPR016893">
    <property type="entry name" value="UCP028589"/>
</dbReference>
<gene>
    <name evidence="1" type="ORF">FHU10_1260</name>
</gene>
<proteinExistence type="predicted"/>
<reference evidence="1" key="1">
    <citation type="submission" date="2019-06" db="EMBL/GenBank/DDBJ databases">
        <authorList>
            <person name="Deangelis K."/>
            <person name="Huntemann M."/>
            <person name="Clum A."/>
            <person name="Pillay M."/>
            <person name="Palaniappan K."/>
            <person name="Varghese N."/>
            <person name="Mikhailova N."/>
            <person name="Stamatis D."/>
            <person name="Reddy T."/>
            <person name="Daum C."/>
            <person name="Shapiro N."/>
            <person name="Ivanova N."/>
            <person name="Kyrpides N."/>
            <person name="Woyke T."/>
        </authorList>
    </citation>
    <scope>NUCLEOTIDE SEQUENCE [LARGE SCALE GENOMIC DNA]</scope>
    <source>
        <strain evidence="1">128R</strain>
    </source>
</reference>
<dbReference type="AlphaFoldDB" id="A0A542BJE3"/>
<dbReference type="EMBL" id="VISQ01000001">
    <property type="protein sequence ID" value="TVZ68804.1"/>
    <property type="molecule type" value="Genomic_DNA"/>
</dbReference>
<dbReference type="OrthoDB" id="6702050at2"/>
<comment type="caution">
    <text evidence="1">The sequence shown here is derived from an EMBL/GenBank/DDBJ whole genome shotgun (WGS) entry which is preliminary data.</text>
</comment>
<name>A0A542BJE3_SERFO</name>
<organism evidence="1">
    <name type="scientific">Serratia fonticola</name>
    <dbReference type="NCBI Taxonomy" id="47917"/>
    <lineage>
        <taxon>Bacteria</taxon>
        <taxon>Pseudomonadati</taxon>
        <taxon>Pseudomonadota</taxon>
        <taxon>Gammaproteobacteria</taxon>
        <taxon>Enterobacterales</taxon>
        <taxon>Yersiniaceae</taxon>
        <taxon>Serratia</taxon>
    </lineage>
</organism>
<sequence length="248" mass="26699">MSLMSLQGAVNLATRLTSATVRPGPFRFVGQTDACSVELGAETVTQIENYTGQRLPIGELSLGKSGSISMTLKDWTLENLALAMYGKVVKNPSGTVTSEPLPSDVAVGDRIRLDHPFISDVVLTDTDPLVPGTDYIVDSPSAGIIKLLTPAALTATVAYSYASNEMLGLFTSSPPERWMLFDGINTENEERVVIQFYRVKFSPVSDLSLLHNEGYGELPITANVLADLSQPKDSALGFFGSYMQQAAE</sequence>
<dbReference type="PIRSF" id="PIRSF028589">
    <property type="entry name" value="UCP028589"/>
    <property type="match status" value="1"/>
</dbReference>
<reference evidence="1" key="2">
    <citation type="submission" date="2019-08" db="EMBL/GenBank/DDBJ databases">
        <title>Investigation of anaerobic lignin degradation for improved lignocellulosic biofuels.</title>
        <authorList>
            <person name="Deangelis K.PhD."/>
        </authorList>
    </citation>
    <scope>NUCLEOTIDE SEQUENCE [LARGE SCALE GENOMIC DNA]</scope>
    <source>
        <strain evidence="1">128R</strain>
    </source>
</reference>